<evidence type="ECO:0000256" key="4">
    <source>
        <dbReference type="ARBA" id="ARBA00022475"/>
    </source>
</evidence>
<dbReference type="GO" id="GO:0009425">
    <property type="term" value="C:bacterial-type flagellum basal body"/>
    <property type="evidence" value="ECO:0007669"/>
    <property type="project" value="UniProtKB-SubCell"/>
</dbReference>
<evidence type="ECO:0000256" key="6">
    <source>
        <dbReference type="ARBA" id="ARBA00022989"/>
    </source>
</evidence>
<keyword evidence="8 10" id="KW-0975">Bacterial flagellum</keyword>
<protein>
    <recommendedName>
        <fullName evidence="3 9">Flagellar biosynthetic protein FliR</fullName>
    </recommendedName>
</protein>
<evidence type="ECO:0000256" key="1">
    <source>
        <dbReference type="ARBA" id="ARBA00002578"/>
    </source>
</evidence>
<dbReference type="NCBIfam" id="TIGR01400">
    <property type="entry name" value="fliR"/>
    <property type="match status" value="1"/>
</dbReference>
<evidence type="ECO:0000256" key="2">
    <source>
        <dbReference type="ARBA" id="ARBA00009772"/>
    </source>
</evidence>
<dbReference type="InterPro" id="IPR002010">
    <property type="entry name" value="T3SS_IM_R"/>
</dbReference>
<keyword evidence="12" id="KW-1185">Reference proteome</keyword>
<keyword evidence="11" id="KW-0282">Flagellum</keyword>
<feature type="transmembrane region" description="Helical" evidence="10">
    <location>
        <begin position="155"/>
        <end position="175"/>
    </location>
</feature>
<gene>
    <name evidence="11" type="primary">fliR</name>
    <name evidence="11" type="ORF">F8154_04950</name>
</gene>
<dbReference type="GO" id="GO:0006605">
    <property type="term" value="P:protein targeting"/>
    <property type="evidence" value="ECO:0007669"/>
    <property type="project" value="UniProtKB-UniRule"/>
</dbReference>
<keyword evidence="11" id="KW-0969">Cilium</keyword>
<feature type="transmembrane region" description="Helical" evidence="10">
    <location>
        <begin position="181"/>
        <end position="203"/>
    </location>
</feature>
<dbReference type="RefSeq" id="WP_151860494.1">
    <property type="nucleotide sequence ID" value="NZ_WBZC01000014.1"/>
</dbReference>
<comment type="function">
    <text evidence="1 10">Role in flagellar biosynthesis.</text>
</comment>
<keyword evidence="5 10" id="KW-0812">Transmembrane</keyword>
<feature type="transmembrane region" description="Helical" evidence="10">
    <location>
        <begin position="129"/>
        <end position="148"/>
    </location>
</feature>
<evidence type="ECO:0000313" key="12">
    <source>
        <dbReference type="Proteomes" id="UP000432715"/>
    </source>
</evidence>
<name>A0A6I0F1N2_9FIRM</name>
<dbReference type="PANTHER" id="PTHR30065">
    <property type="entry name" value="FLAGELLAR BIOSYNTHETIC PROTEIN FLIR"/>
    <property type="match status" value="1"/>
</dbReference>
<evidence type="ECO:0000256" key="10">
    <source>
        <dbReference type="RuleBase" id="RU362071"/>
    </source>
</evidence>
<feature type="transmembrane region" description="Helical" evidence="10">
    <location>
        <begin position="12"/>
        <end position="33"/>
    </location>
</feature>
<comment type="subcellular location">
    <subcellularLocation>
        <location evidence="10">Cell membrane</location>
        <topology evidence="10">Multi-pass membrane protein</topology>
    </subcellularLocation>
    <subcellularLocation>
        <location evidence="10">Bacterial flagellum basal body</location>
    </subcellularLocation>
</comment>
<dbReference type="InterPro" id="IPR006303">
    <property type="entry name" value="FliR"/>
</dbReference>
<dbReference type="PANTHER" id="PTHR30065:SF1">
    <property type="entry name" value="SURFACE PRESENTATION OF ANTIGENS PROTEIN SPAR"/>
    <property type="match status" value="1"/>
</dbReference>
<dbReference type="EMBL" id="WBZC01000014">
    <property type="protein sequence ID" value="KAB3535867.1"/>
    <property type="molecule type" value="Genomic_DNA"/>
</dbReference>
<dbReference type="AlphaFoldDB" id="A0A6I0F1N2"/>
<accession>A0A6I0F1N2</accession>
<keyword evidence="6 10" id="KW-1133">Transmembrane helix</keyword>
<proteinExistence type="inferred from homology"/>
<comment type="similarity">
    <text evidence="2 10">Belongs to the FliR/MopE/SpaR family.</text>
</comment>
<feature type="transmembrane region" description="Helical" evidence="10">
    <location>
        <begin position="39"/>
        <end position="59"/>
    </location>
</feature>
<organism evidence="11 12">
    <name type="scientific">Alkaliphilus pronyensis</name>
    <dbReference type="NCBI Taxonomy" id="1482732"/>
    <lineage>
        <taxon>Bacteria</taxon>
        <taxon>Bacillati</taxon>
        <taxon>Bacillota</taxon>
        <taxon>Clostridia</taxon>
        <taxon>Peptostreptococcales</taxon>
        <taxon>Natronincolaceae</taxon>
        <taxon>Alkaliphilus</taxon>
    </lineage>
</organism>
<evidence type="ECO:0000313" key="11">
    <source>
        <dbReference type="EMBL" id="KAB3535867.1"/>
    </source>
</evidence>
<evidence type="ECO:0000256" key="5">
    <source>
        <dbReference type="ARBA" id="ARBA00022692"/>
    </source>
</evidence>
<keyword evidence="7 10" id="KW-0472">Membrane</keyword>
<feature type="transmembrane region" description="Helical" evidence="10">
    <location>
        <begin position="71"/>
        <end position="99"/>
    </location>
</feature>
<keyword evidence="4 10" id="KW-1003">Cell membrane</keyword>
<dbReference type="PRINTS" id="PR00953">
    <property type="entry name" value="TYPE3IMRPROT"/>
</dbReference>
<dbReference type="GO" id="GO:0044780">
    <property type="term" value="P:bacterial-type flagellum assembly"/>
    <property type="evidence" value="ECO:0007669"/>
    <property type="project" value="UniProtKB-UniRule"/>
</dbReference>
<comment type="caution">
    <text evidence="11">The sequence shown here is derived from an EMBL/GenBank/DDBJ whole genome shotgun (WGS) entry which is preliminary data.</text>
</comment>
<dbReference type="OrthoDB" id="9807748at2"/>
<evidence type="ECO:0000256" key="3">
    <source>
        <dbReference type="ARBA" id="ARBA00021717"/>
    </source>
</evidence>
<dbReference type="Pfam" id="PF01311">
    <property type="entry name" value="Bac_export_1"/>
    <property type="match status" value="1"/>
</dbReference>
<keyword evidence="11" id="KW-0966">Cell projection</keyword>
<evidence type="ECO:0000256" key="8">
    <source>
        <dbReference type="ARBA" id="ARBA00023143"/>
    </source>
</evidence>
<evidence type="ECO:0000256" key="9">
    <source>
        <dbReference type="NCBIfam" id="TIGR01400"/>
    </source>
</evidence>
<evidence type="ECO:0000256" key="7">
    <source>
        <dbReference type="ARBA" id="ARBA00023136"/>
    </source>
</evidence>
<dbReference type="GO" id="GO:0005886">
    <property type="term" value="C:plasma membrane"/>
    <property type="evidence" value="ECO:0007669"/>
    <property type="project" value="UniProtKB-SubCell"/>
</dbReference>
<reference evidence="11 12" key="1">
    <citation type="submission" date="2019-10" db="EMBL/GenBank/DDBJ databases">
        <title>Alkaliphilus serpentinus sp. nov. and Alkaliphilus pronyensis sp. nov., two novel anaerobic alkaliphilic species isolated from the serpentinized-hosted hydrothermal field of the Prony Bay (New Caledonia).</title>
        <authorList>
            <person name="Postec A."/>
        </authorList>
    </citation>
    <scope>NUCLEOTIDE SEQUENCE [LARGE SCALE GENOMIC DNA]</scope>
    <source>
        <strain evidence="11 12">LacV</strain>
    </source>
</reference>
<sequence length="263" mass="29473">MNDLMVFITNNFILFLLILVRVTGIFVAAPIFSRANIPMLYKICLSAAISFIMLPILINDYSIEADATLSIFFYAVSEFMIGLIIGFISFMFFSVLYLAGTIIDTQMGFGMVSVFDPQTNTQIPVMGNFYNNLLSLLFIVINGHHLLIKALVHSYFLIPIGVAFNINLDAVNLFTAIMSEIFLLAFKFSAPVLLTIFLGNVVLGILARTMPQMNVFIVGLPLKIMIGITTVIITLQYFIPFSEMLFDRMITAIYEMMQTLSRG</sequence>
<feature type="transmembrane region" description="Helical" evidence="10">
    <location>
        <begin position="215"/>
        <end position="239"/>
    </location>
</feature>
<dbReference type="Proteomes" id="UP000432715">
    <property type="component" value="Unassembled WGS sequence"/>
</dbReference>